<dbReference type="PROSITE" id="PS50268">
    <property type="entry name" value="CADHERIN_2"/>
    <property type="match status" value="1"/>
</dbReference>
<evidence type="ECO:0000256" key="2">
    <source>
        <dbReference type="ARBA" id="ARBA00022989"/>
    </source>
</evidence>
<proteinExistence type="predicted"/>
<evidence type="ECO:0000313" key="7">
    <source>
        <dbReference type="Proteomes" id="UP000479190"/>
    </source>
</evidence>
<sequence>MVKTTSVSLRISLTDANDSPPQFLQKQYRAVIDEGSEKFEPPLKVEARDPDKSSKITYSLAQSNESGLFDIDADSGEITIAKISKSDVYSNLKAGTIELTVRASDGLFIDESLLSVNVRDVNNNAPVFLQDHYMASVSELVKPGLLIVTIIDLNRFAPQFVRPWSRTDPRYSIEMQEEQPVGATVCAFGATDEDNAIAGYAIEPPNPYFQIDNVTEKVLQQKDETVQHLSDVTQSRIVVDDIRYHVDASGHIRRECYDCSHSISEITKTRRERNSEPRVSDIDKVARVVTRPAIRASVGGRSIRARRRSHAAISRISHDRRRLPTAAAATSSARRNRNLCQDRSSTRTSARNGSSHRPTFTLLSVRQASS</sequence>
<accession>A0A6H5I6Y7</accession>
<dbReference type="FunFam" id="2.60.40.60:FF:000026">
    <property type="entry name" value="FAT atypical cadherin 1"/>
    <property type="match status" value="1"/>
</dbReference>
<dbReference type="OrthoDB" id="9990384at2759"/>
<feature type="domain" description="Cadherin" evidence="5">
    <location>
        <begin position="24"/>
        <end position="128"/>
    </location>
</feature>
<dbReference type="Pfam" id="PF00028">
    <property type="entry name" value="Cadherin"/>
    <property type="match status" value="1"/>
</dbReference>
<feature type="region of interest" description="Disordered" evidence="4">
    <location>
        <begin position="318"/>
        <end position="370"/>
    </location>
</feature>
<dbReference type="PRINTS" id="PR00205">
    <property type="entry name" value="CADHERIN"/>
</dbReference>
<dbReference type="PANTHER" id="PTHR24026:SF133">
    <property type="entry name" value="CADHERIN-RELATED FAMILY MEMBER 2"/>
    <property type="match status" value="1"/>
</dbReference>
<keyword evidence="1" id="KW-0812">Transmembrane</keyword>
<dbReference type="GO" id="GO:0005886">
    <property type="term" value="C:plasma membrane"/>
    <property type="evidence" value="ECO:0007669"/>
    <property type="project" value="UniProtKB-SubCell"/>
</dbReference>
<evidence type="ECO:0000256" key="3">
    <source>
        <dbReference type="PROSITE-ProRule" id="PRU00043"/>
    </source>
</evidence>
<dbReference type="GO" id="GO:0007156">
    <property type="term" value="P:homophilic cell adhesion via plasma membrane adhesion molecules"/>
    <property type="evidence" value="ECO:0007669"/>
    <property type="project" value="InterPro"/>
</dbReference>
<evidence type="ECO:0000313" key="6">
    <source>
        <dbReference type="EMBL" id="CAB0032464.1"/>
    </source>
</evidence>
<organism evidence="6 7">
    <name type="scientific">Trichogramma brassicae</name>
    <dbReference type="NCBI Taxonomy" id="86971"/>
    <lineage>
        <taxon>Eukaryota</taxon>
        <taxon>Metazoa</taxon>
        <taxon>Ecdysozoa</taxon>
        <taxon>Arthropoda</taxon>
        <taxon>Hexapoda</taxon>
        <taxon>Insecta</taxon>
        <taxon>Pterygota</taxon>
        <taxon>Neoptera</taxon>
        <taxon>Endopterygota</taxon>
        <taxon>Hymenoptera</taxon>
        <taxon>Apocrita</taxon>
        <taxon>Proctotrupomorpha</taxon>
        <taxon>Chalcidoidea</taxon>
        <taxon>Trichogrammatidae</taxon>
        <taxon>Trichogramma</taxon>
    </lineage>
</organism>
<feature type="compositionally biased region" description="Polar residues" evidence="4">
    <location>
        <begin position="341"/>
        <end position="370"/>
    </location>
</feature>
<dbReference type="GO" id="GO:0005509">
    <property type="term" value="F:calcium ion binding"/>
    <property type="evidence" value="ECO:0007669"/>
    <property type="project" value="UniProtKB-UniRule"/>
</dbReference>
<reference evidence="6 7" key="1">
    <citation type="submission" date="2020-02" db="EMBL/GenBank/DDBJ databases">
        <authorList>
            <person name="Ferguson B K."/>
        </authorList>
    </citation>
    <scope>NUCLEOTIDE SEQUENCE [LARGE SCALE GENOMIC DNA]</scope>
</reference>
<evidence type="ECO:0000256" key="1">
    <source>
        <dbReference type="ARBA" id="ARBA00022692"/>
    </source>
</evidence>
<keyword evidence="2" id="KW-1133">Transmembrane helix</keyword>
<evidence type="ECO:0000256" key="4">
    <source>
        <dbReference type="SAM" id="MobiDB-lite"/>
    </source>
</evidence>
<dbReference type="SUPFAM" id="SSF49313">
    <property type="entry name" value="Cadherin-like"/>
    <property type="match status" value="2"/>
</dbReference>
<dbReference type="CDD" id="cd11304">
    <property type="entry name" value="Cadherin_repeat"/>
    <property type="match status" value="2"/>
</dbReference>
<dbReference type="Proteomes" id="UP000479190">
    <property type="component" value="Unassembled WGS sequence"/>
</dbReference>
<dbReference type="SMART" id="SM00112">
    <property type="entry name" value="CA"/>
    <property type="match status" value="1"/>
</dbReference>
<dbReference type="InterPro" id="IPR002126">
    <property type="entry name" value="Cadherin-like_dom"/>
</dbReference>
<evidence type="ECO:0000259" key="5">
    <source>
        <dbReference type="PROSITE" id="PS50268"/>
    </source>
</evidence>
<keyword evidence="3" id="KW-0106">Calcium</keyword>
<keyword evidence="2" id="KW-0472">Membrane</keyword>
<feature type="compositionally biased region" description="Low complexity" evidence="4">
    <location>
        <begin position="324"/>
        <end position="333"/>
    </location>
</feature>
<dbReference type="InterPro" id="IPR015919">
    <property type="entry name" value="Cadherin-like_sf"/>
</dbReference>
<gene>
    <name evidence="6" type="ORF">TBRA_LOCUS4402</name>
</gene>
<protein>
    <recommendedName>
        <fullName evidence="5">Cadherin domain-containing protein</fullName>
    </recommendedName>
</protein>
<dbReference type="AlphaFoldDB" id="A0A6H5I6Y7"/>
<name>A0A6H5I6Y7_9HYME</name>
<dbReference type="Gene3D" id="2.60.40.60">
    <property type="entry name" value="Cadherins"/>
    <property type="match status" value="2"/>
</dbReference>
<dbReference type="PANTHER" id="PTHR24026">
    <property type="entry name" value="FAT ATYPICAL CADHERIN-RELATED"/>
    <property type="match status" value="1"/>
</dbReference>
<keyword evidence="7" id="KW-1185">Reference proteome</keyword>
<dbReference type="EMBL" id="CADCXV010000678">
    <property type="protein sequence ID" value="CAB0032464.1"/>
    <property type="molecule type" value="Genomic_DNA"/>
</dbReference>